<evidence type="ECO:0000313" key="2">
    <source>
        <dbReference type="Proteomes" id="UP000092582"/>
    </source>
</evidence>
<gene>
    <name evidence="1" type="ORF">PA27867_2773</name>
</gene>
<dbReference type="Proteomes" id="UP000092582">
    <property type="component" value="Chromosome 1"/>
</dbReference>
<sequence>MITMTAIVRPVEPLRSFPVLGQNLRRHYEHTLLFTDQMFVIFPGIGAVLVTEHANNYRFDVVGNDQAIADHRIMKLEAYILNETGGQRIRFDWAKAARVPLPFR</sequence>
<organism evidence="1 2">
    <name type="scientific">Cryobacterium arcticum</name>
    <dbReference type="NCBI Taxonomy" id="670052"/>
    <lineage>
        <taxon>Bacteria</taxon>
        <taxon>Bacillati</taxon>
        <taxon>Actinomycetota</taxon>
        <taxon>Actinomycetes</taxon>
        <taxon>Micrococcales</taxon>
        <taxon>Microbacteriaceae</taxon>
        <taxon>Cryobacterium</taxon>
    </lineage>
</organism>
<dbReference type="STRING" id="670052.PA27867_2773"/>
<name>A0A1B1BM35_9MICO</name>
<keyword evidence="2" id="KW-1185">Reference proteome</keyword>
<evidence type="ECO:0008006" key="3">
    <source>
        <dbReference type="Google" id="ProtNLM"/>
    </source>
</evidence>
<evidence type="ECO:0000313" key="1">
    <source>
        <dbReference type="EMBL" id="ANP73712.1"/>
    </source>
</evidence>
<proteinExistence type="predicted"/>
<dbReference type="AlphaFoldDB" id="A0A1B1BM35"/>
<accession>A0A1B1BM35</accession>
<protein>
    <recommendedName>
        <fullName evidence="3">DUF2218 domain-containing protein</fullName>
    </recommendedName>
</protein>
<dbReference type="EMBL" id="CP016282">
    <property type="protein sequence ID" value="ANP73712.1"/>
    <property type="molecule type" value="Genomic_DNA"/>
</dbReference>
<dbReference type="KEGG" id="cart:PA27867_2773"/>
<reference evidence="1 2" key="1">
    <citation type="submission" date="2016-06" db="EMBL/GenBank/DDBJ databases">
        <title>Genome sequencing of Cryobacterium arcticum PAMC 27867.</title>
        <authorList>
            <person name="Lee J."/>
            <person name="Kim O.-S."/>
        </authorList>
    </citation>
    <scope>NUCLEOTIDE SEQUENCE [LARGE SCALE GENOMIC DNA]</scope>
    <source>
        <strain evidence="1 2">PAMC 27867</strain>
    </source>
</reference>
<dbReference type="RefSeq" id="WP_066597300.1">
    <property type="nucleotide sequence ID" value="NZ_CP016282.1"/>
</dbReference>
<dbReference type="OrthoDB" id="5115960at2"/>